<dbReference type="HOGENOM" id="CLU_098197_3_0_6"/>
<keyword evidence="3 5" id="KW-0697">Rotamase</keyword>
<dbReference type="NCBIfam" id="NF011676">
    <property type="entry name" value="PRK15095.1"/>
    <property type="match status" value="1"/>
</dbReference>
<proteinExistence type="inferred from homology"/>
<sequence length="158" mass="17794">MSDDILRVGPQMRITMHFAVRLMDGTEIDSTFERDPATFSWGDESLLPGFERALLGLKAGDRRSMVIEASQGFGDYNEDNVQHFRAEEFGDEADLRPGVVMQFADASQAELPGVIQTVDDEWVTVDFNHPLAGRDLTFEVEILDVQRDAPEQPVILRH</sequence>
<evidence type="ECO:0000256" key="3">
    <source>
        <dbReference type="ARBA" id="ARBA00023110"/>
    </source>
</evidence>
<organism evidence="8 9">
    <name type="scientific">Isoalcanivorax pacificus W11-5</name>
    <dbReference type="NCBI Taxonomy" id="391936"/>
    <lineage>
        <taxon>Bacteria</taxon>
        <taxon>Pseudomonadati</taxon>
        <taxon>Pseudomonadota</taxon>
        <taxon>Gammaproteobacteria</taxon>
        <taxon>Oceanospirillales</taxon>
        <taxon>Alcanivoracaceae</taxon>
        <taxon>Isoalcanivorax</taxon>
    </lineage>
</organism>
<comment type="similarity">
    <text evidence="2 6">Belongs to the FKBP-type PPIase family.</text>
</comment>
<dbReference type="STRING" id="391936.S7S_03215"/>
<keyword evidence="4 5" id="KW-0413">Isomerase</keyword>
<comment type="catalytic activity">
    <reaction evidence="1 5 6">
        <text>[protein]-peptidylproline (omega=180) = [protein]-peptidylproline (omega=0)</text>
        <dbReference type="Rhea" id="RHEA:16237"/>
        <dbReference type="Rhea" id="RHEA-COMP:10747"/>
        <dbReference type="Rhea" id="RHEA-COMP:10748"/>
        <dbReference type="ChEBI" id="CHEBI:83833"/>
        <dbReference type="ChEBI" id="CHEBI:83834"/>
        <dbReference type="EC" id="5.2.1.8"/>
    </reaction>
</comment>
<evidence type="ECO:0000256" key="4">
    <source>
        <dbReference type="ARBA" id="ARBA00023235"/>
    </source>
</evidence>
<dbReference type="AlphaFoldDB" id="A0A0B4XK58"/>
<dbReference type="Gene3D" id="2.40.10.330">
    <property type="match status" value="1"/>
</dbReference>
<evidence type="ECO:0000313" key="9">
    <source>
        <dbReference type="Proteomes" id="UP000006764"/>
    </source>
</evidence>
<name>A0A0B4XK58_9GAMM</name>
<evidence type="ECO:0000256" key="2">
    <source>
        <dbReference type="ARBA" id="ARBA00006577"/>
    </source>
</evidence>
<dbReference type="PANTHER" id="PTHR47861:SF4">
    <property type="entry name" value="FKBP-TYPE 16 KDA PEPTIDYL-PROLYL CIS-TRANS ISOMERASE"/>
    <property type="match status" value="1"/>
</dbReference>
<gene>
    <name evidence="8" type="ORF">S7S_03215</name>
</gene>
<accession>A0A0B4XK58</accession>
<dbReference type="Proteomes" id="UP000006764">
    <property type="component" value="Chromosome"/>
</dbReference>
<dbReference type="InterPro" id="IPR046357">
    <property type="entry name" value="PPIase_dom_sf"/>
</dbReference>
<feature type="domain" description="PPIase FKBP-type" evidence="7">
    <location>
        <begin position="11"/>
        <end position="103"/>
    </location>
</feature>
<dbReference type="EMBL" id="CP004387">
    <property type="protein sequence ID" value="AJD47065.1"/>
    <property type="molecule type" value="Genomic_DNA"/>
</dbReference>
<evidence type="ECO:0000256" key="5">
    <source>
        <dbReference type="PROSITE-ProRule" id="PRU00277"/>
    </source>
</evidence>
<dbReference type="PANTHER" id="PTHR47861">
    <property type="entry name" value="FKBP-TYPE PEPTIDYL-PROLYL CIS-TRANS ISOMERASE SLYD"/>
    <property type="match status" value="1"/>
</dbReference>
<dbReference type="Pfam" id="PF00254">
    <property type="entry name" value="FKBP_C"/>
    <property type="match status" value="1"/>
</dbReference>
<keyword evidence="9" id="KW-1185">Reference proteome</keyword>
<dbReference type="OrthoDB" id="9808891at2"/>
<protein>
    <recommendedName>
        <fullName evidence="6">Peptidyl-prolyl cis-trans isomerase</fullName>
        <ecNumber evidence="6">5.2.1.8</ecNumber>
    </recommendedName>
</protein>
<dbReference type="InterPro" id="IPR001179">
    <property type="entry name" value="PPIase_FKBP_dom"/>
</dbReference>
<reference evidence="8 9" key="1">
    <citation type="journal article" date="2012" name="J. Bacteriol.">
        <title>Genome sequence of an alkane-degrading bacterium, Alcanivorax pacificus type strain W11-5, isolated from deep sea sediment.</title>
        <authorList>
            <person name="Lai Q."/>
            <person name="Shao Z."/>
        </authorList>
    </citation>
    <scope>NUCLEOTIDE SEQUENCE [LARGE SCALE GENOMIC DNA]</scope>
    <source>
        <strain evidence="8 9">W11-5</strain>
    </source>
</reference>
<dbReference type="PROSITE" id="PS50059">
    <property type="entry name" value="FKBP_PPIASE"/>
    <property type="match status" value="1"/>
</dbReference>
<evidence type="ECO:0000256" key="6">
    <source>
        <dbReference type="RuleBase" id="RU003915"/>
    </source>
</evidence>
<dbReference type="SUPFAM" id="SSF54534">
    <property type="entry name" value="FKBP-like"/>
    <property type="match status" value="1"/>
</dbReference>
<evidence type="ECO:0000256" key="1">
    <source>
        <dbReference type="ARBA" id="ARBA00000971"/>
    </source>
</evidence>
<dbReference type="Gene3D" id="3.10.50.40">
    <property type="match status" value="1"/>
</dbReference>
<evidence type="ECO:0000313" key="8">
    <source>
        <dbReference type="EMBL" id="AJD47065.1"/>
    </source>
</evidence>
<evidence type="ECO:0000259" key="7">
    <source>
        <dbReference type="PROSITE" id="PS50059"/>
    </source>
</evidence>
<dbReference type="RefSeq" id="WP_008739925.1">
    <property type="nucleotide sequence ID" value="NZ_CP004387.1"/>
</dbReference>
<dbReference type="GO" id="GO:0003755">
    <property type="term" value="F:peptidyl-prolyl cis-trans isomerase activity"/>
    <property type="evidence" value="ECO:0007669"/>
    <property type="project" value="UniProtKB-UniRule"/>
</dbReference>
<dbReference type="KEGG" id="apac:S7S_03215"/>
<dbReference type="InterPro" id="IPR048261">
    <property type="entry name" value="SlpA/SlyD-like_ins_sf"/>
</dbReference>
<dbReference type="EC" id="5.2.1.8" evidence="6"/>